<dbReference type="InterPro" id="IPR036179">
    <property type="entry name" value="Ig-like_dom_sf"/>
</dbReference>
<evidence type="ECO:0000313" key="7">
    <source>
        <dbReference type="Ensembl" id="ENSPEMP00000029464.1"/>
    </source>
</evidence>
<dbReference type="PROSITE" id="PS50835">
    <property type="entry name" value="IG_LIKE"/>
    <property type="match status" value="1"/>
</dbReference>
<dbReference type="PANTHER" id="PTHR23268:SF20">
    <property type="entry name" value="T CELL RECEPTOR BETA VARIABLE 7-4-RELATED"/>
    <property type="match status" value="1"/>
</dbReference>
<dbReference type="GO" id="GO:0005886">
    <property type="term" value="C:plasma membrane"/>
    <property type="evidence" value="ECO:0007669"/>
    <property type="project" value="TreeGrafter"/>
</dbReference>
<keyword evidence="4" id="KW-0393">Immunoglobulin domain</keyword>
<dbReference type="Pfam" id="PF07686">
    <property type="entry name" value="V-set"/>
    <property type="match status" value="1"/>
</dbReference>
<keyword evidence="1 5" id="KW-0732">Signal</keyword>
<dbReference type="PANTHER" id="PTHR23268">
    <property type="entry name" value="T-CELL RECEPTOR BETA CHAIN"/>
    <property type="match status" value="1"/>
</dbReference>
<dbReference type="Proteomes" id="UP000694547">
    <property type="component" value="Chromosome 3"/>
</dbReference>
<evidence type="ECO:0000256" key="4">
    <source>
        <dbReference type="ARBA" id="ARBA00023319"/>
    </source>
</evidence>
<feature type="domain" description="Ig-like" evidence="6">
    <location>
        <begin position="19"/>
        <end position="109"/>
    </location>
</feature>
<dbReference type="Gene3D" id="2.60.40.10">
    <property type="entry name" value="Immunoglobulins"/>
    <property type="match status" value="1"/>
</dbReference>
<evidence type="ECO:0000256" key="1">
    <source>
        <dbReference type="ARBA" id="ARBA00022729"/>
    </source>
</evidence>
<reference evidence="7 8" key="1">
    <citation type="submission" date="2018-10" db="EMBL/GenBank/DDBJ databases">
        <title>Improved assembly of the deer mouse Peromyscus maniculatus genome.</title>
        <authorList>
            <person name="Lassance J.-M."/>
            <person name="Hoekstra H.E."/>
        </authorList>
    </citation>
    <scope>NUCLEOTIDE SEQUENCE [LARGE SCALE GENOMIC DNA]</scope>
</reference>
<evidence type="ECO:0000259" key="6">
    <source>
        <dbReference type="PROSITE" id="PS50835"/>
    </source>
</evidence>
<sequence>MGVRLFCWVMFYLLGTGDAGVSQSPMYRVIKRGQDVDLVCDPVSGHSGLYWYRQNPGQGPVFMVYFQNTFLFDKSGMPSDRFSAVRPKGSFSILNIQSTDQEDSGIYLCASSLVTAWYRCFLPPHKPLTSFSSQCVEPLCRIKHYLSFIQSHHWNIHKSLAVNMSERNN</sequence>
<keyword evidence="3" id="KW-1064">Adaptive immunity</keyword>
<dbReference type="GO" id="GO:0007166">
    <property type="term" value="P:cell surface receptor signaling pathway"/>
    <property type="evidence" value="ECO:0007669"/>
    <property type="project" value="TreeGrafter"/>
</dbReference>
<reference evidence="7" key="2">
    <citation type="submission" date="2025-08" db="UniProtKB">
        <authorList>
            <consortium name="Ensembl"/>
        </authorList>
    </citation>
    <scope>IDENTIFICATION</scope>
</reference>
<dbReference type="InterPro" id="IPR013106">
    <property type="entry name" value="Ig_V-set"/>
</dbReference>
<organism evidence="7 8">
    <name type="scientific">Peromyscus maniculatus bairdii</name>
    <name type="common">Prairie deer mouse</name>
    <dbReference type="NCBI Taxonomy" id="230844"/>
    <lineage>
        <taxon>Eukaryota</taxon>
        <taxon>Metazoa</taxon>
        <taxon>Chordata</taxon>
        <taxon>Craniata</taxon>
        <taxon>Vertebrata</taxon>
        <taxon>Euteleostomi</taxon>
        <taxon>Mammalia</taxon>
        <taxon>Eutheria</taxon>
        <taxon>Euarchontoglires</taxon>
        <taxon>Glires</taxon>
        <taxon>Rodentia</taxon>
        <taxon>Myomorpha</taxon>
        <taxon>Muroidea</taxon>
        <taxon>Cricetidae</taxon>
        <taxon>Neotominae</taxon>
        <taxon>Peromyscus</taxon>
    </lineage>
</organism>
<feature type="chain" id="PRO_5034485063" description="Ig-like domain-containing protein" evidence="5">
    <location>
        <begin position="20"/>
        <end position="169"/>
    </location>
</feature>
<evidence type="ECO:0000256" key="5">
    <source>
        <dbReference type="SAM" id="SignalP"/>
    </source>
</evidence>
<dbReference type="InterPro" id="IPR050413">
    <property type="entry name" value="TCR_beta_variable"/>
</dbReference>
<proteinExistence type="predicted"/>
<keyword evidence="2" id="KW-0391">Immunity</keyword>
<dbReference type="InterPro" id="IPR007110">
    <property type="entry name" value="Ig-like_dom"/>
</dbReference>
<accession>A0A8C8UD31</accession>
<dbReference type="AlphaFoldDB" id="A0A8C8UD31"/>
<dbReference type="GeneTree" id="ENSGT00940000154460"/>
<dbReference type="SMART" id="SM00406">
    <property type="entry name" value="IGv"/>
    <property type="match status" value="1"/>
</dbReference>
<dbReference type="Ensembl" id="ENSPEMT00000035775.1">
    <property type="protein sequence ID" value="ENSPEMP00000029464.1"/>
    <property type="gene ID" value="ENSPEMG00000024439.1"/>
</dbReference>
<keyword evidence="8" id="KW-1185">Reference proteome</keyword>
<reference evidence="7" key="3">
    <citation type="submission" date="2025-09" db="UniProtKB">
        <authorList>
            <consortium name="Ensembl"/>
        </authorList>
    </citation>
    <scope>IDENTIFICATION</scope>
</reference>
<feature type="signal peptide" evidence="5">
    <location>
        <begin position="1"/>
        <end position="19"/>
    </location>
</feature>
<dbReference type="SUPFAM" id="SSF48726">
    <property type="entry name" value="Immunoglobulin"/>
    <property type="match status" value="1"/>
</dbReference>
<protein>
    <recommendedName>
        <fullName evidence="6">Ig-like domain-containing protein</fullName>
    </recommendedName>
</protein>
<evidence type="ECO:0000256" key="2">
    <source>
        <dbReference type="ARBA" id="ARBA00022859"/>
    </source>
</evidence>
<evidence type="ECO:0000313" key="8">
    <source>
        <dbReference type="Proteomes" id="UP000694547"/>
    </source>
</evidence>
<evidence type="ECO:0000256" key="3">
    <source>
        <dbReference type="ARBA" id="ARBA00023130"/>
    </source>
</evidence>
<name>A0A8C8UD31_PERMB</name>
<dbReference type="InterPro" id="IPR013783">
    <property type="entry name" value="Ig-like_fold"/>
</dbReference>
<dbReference type="GO" id="GO:0002250">
    <property type="term" value="P:adaptive immune response"/>
    <property type="evidence" value="ECO:0007669"/>
    <property type="project" value="UniProtKB-KW"/>
</dbReference>